<dbReference type="Pfam" id="PF16334">
    <property type="entry name" value="DUF4964"/>
    <property type="match status" value="1"/>
</dbReference>
<evidence type="ECO:0000259" key="3">
    <source>
        <dbReference type="Pfam" id="PF16335"/>
    </source>
</evidence>
<feature type="chain" id="PRO_5046742687" evidence="1">
    <location>
        <begin position="21"/>
        <end position="829"/>
    </location>
</feature>
<dbReference type="InterPro" id="IPR008979">
    <property type="entry name" value="Galactose-bd-like_sf"/>
</dbReference>
<protein>
    <submittedName>
        <fullName evidence="5">DUF4965 domain-containing protein</fullName>
    </submittedName>
</protein>
<dbReference type="PANTHER" id="PTHR31987">
    <property type="entry name" value="GLUTAMINASE A-RELATED"/>
    <property type="match status" value="1"/>
</dbReference>
<evidence type="ECO:0000313" key="6">
    <source>
        <dbReference type="Proteomes" id="UP001207918"/>
    </source>
</evidence>
<dbReference type="SUPFAM" id="SSF48208">
    <property type="entry name" value="Six-hairpin glycosidases"/>
    <property type="match status" value="1"/>
</dbReference>
<keyword evidence="1" id="KW-0732">Signal</keyword>
<feature type="domain" description="DUF4964" evidence="2">
    <location>
        <begin position="19"/>
        <end position="89"/>
    </location>
</feature>
<comment type="caution">
    <text evidence="5">The sequence shown here is derived from an EMBL/GenBank/DDBJ whole genome shotgun (WGS) entry which is preliminary data.</text>
</comment>
<dbReference type="InterPro" id="IPR008928">
    <property type="entry name" value="6-hairpin_glycosidase_sf"/>
</dbReference>
<feature type="domain" description="Glutaminase A central" evidence="3">
    <location>
        <begin position="484"/>
        <end position="819"/>
    </location>
</feature>
<dbReference type="InterPro" id="IPR032515">
    <property type="entry name" value="DUF4964"/>
</dbReference>
<sequence length="829" mass="93093">MYKFSFLFVALIMAAQTAFAQQDKPLRPPAYPLITIDPYTSVWAMQDSLYDGPTRHWTERPHSLRGIIRVDGEAMSFLGEEIPTYRTVVPFVKSDRFWNVTFDEPTDGWQGEGFDDASWQTATGSFGTFESAANEWSQGSIWVRRTFNIDDLNSLNSRNLKLKMFHDDNVRVYINGVLGFETEGWVGEPQVFELRDEAIAALKKGENILAIRCDNTAGGAYLDAGLVEQIPSKVSVPAAKQTSATVNATQTTHTFDAGPVQLTTTFTAPFLLDDLNLASRPVNYITFDVQSTDNQPHEVEVMLSTGGNMAVNSTEQEVVWQHMPSRSLDVMRIGTSKQQVLGRKGDGVRIDWGYSYLATPRETSSTISIAPSQELSFQFSEEGNLEGIETEPMPQTVNANQISLGVAYDFGSVDKQGASRHALIGYDDIYSVEYFGAPLQAWWKKDGTSVVPMLEEAEKEYESLWQQAQKFDEKLVEDARKAGGEKYAELTELAYRQSISAHKLVAAPSGEALFFSKENFSNGSIGTVDVTYPSAPLFLYYNPELLKGMLRPIFYYTESGRWTKPFPAHDVGTYPIANGQTYGEDMPVEEAGNMLILTTAIAIVEDDPAFAQKHWESLTTWANYLLENGLDPKNQLSTDDFSGHLARNANLSIKAILGVAGYGRLAKMLGKDDLAEKFTSRAKEMAQKWMDMADAGDHYMLAFGKPNTWSQKYNLAWDDILDLNIFPDEINKTEVDFYLDQQNEFGLPLDNRATYTKSDWIMWTATLTEDRDTFLKFIEPMYKAFNTTSDRVPMTDWYETDDASQVGFQARSVVGGYFLPMLEEKLKND</sequence>
<gene>
    <name evidence="5" type="ORF">J6I44_14780</name>
</gene>
<dbReference type="InterPro" id="IPR033433">
    <property type="entry name" value="GtaA_N"/>
</dbReference>
<keyword evidence="6" id="KW-1185">Reference proteome</keyword>
<dbReference type="SUPFAM" id="SSF49785">
    <property type="entry name" value="Galactose-binding domain-like"/>
    <property type="match status" value="1"/>
</dbReference>
<dbReference type="Proteomes" id="UP001207918">
    <property type="component" value="Unassembled WGS sequence"/>
</dbReference>
<accession>A0ABT3PQJ4</accession>
<dbReference type="RefSeq" id="WP_265766914.1">
    <property type="nucleotide sequence ID" value="NZ_JAGGJA010000010.1"/>
</dbReference>
<dbReference type="Gene3D" id="2.60.120.260">
    <property type="entry name" value="Galactose-binding domain-like"/>
    <property type="match status" value="1"/>
</dbReference>
<evidence type="ECO:0000259" key="2">
    <source>
        <dbReference type="Pfam" id="PF16334"/>
    </source>
</evidence>
<evidence type="ECO:0000256" key="1">
    <source>
        <dbReference type="SAM" id="SignalP"/>
    </source>
</evidence>
<feature type="signal peptide" evidence="1">
    <location>
        <begin position="1"/>
        <end position="20"/>
    </location>
</feature>
<name>A0ABT3PQJ4_9BACT</name>
<dbReference type="PANTHER" id="PTHR31987:SF1">
    <property type="entry name" value="GLUTAMINASE A"/>
    <property type="match status" value="1"/>
</dbReference>
<dbReference type="EMBL" id="JAGGJA010000010">
    <property type="protein sequence ID" value="MCW9708128.1"/>
    <property type="molecule type" value="Genomic_DNA"/>
</dbReference>
<evidence type="ECO:0000313" key="5">
    <source>
        <dbReference type="EMBL" id="MCW9708128.1"/>
    </source>
</evidence>
<evidence type="ECO:0000259" key="4">
    <source>
        <dbReference type="Pfam" id="PF17168"/>
    </source>
</evidence>
<dbReference type="Pfam" id="PF16335">
    <property type="entry name" value="GtaA_6_Hairpin"/>
    <property type="match status" value="1"/>
</dbReference>
<reference evidence="5 6" key="1">
    <citation type="submission" date="2021-03" db="EMBL/GenBank/DDBJ databases">
        <title>Aliifodinibius sp. nov., a new bacterium isolated from saline soil.</title>
        <authorList>
            <person name="Galisteo C."/>
            <person name="De La Haba R."/>
            <person name="Sanchez-Porro C."/>
            <person name="Ventosa A."/>
        </authorList>
    </citation>
    <scope>NUCLEOTIDE SEQUENCE [LARGE SCALE GENOMIC DNA]</scope>
    <source>
        <strain evidence="5 6">1BSP15-2V2</strain>
    </source>
</reference>
<feature type="domain" description="Glutaminase A N-terminal" evidence="4">
    <location>
        <begin position="249"/>
        <end position="478"/>
    </location>
</feature>
<dbReference type="Pfam" id="PF17168">
    <property type="entry name" value="DUF5127"/>
    <property type="match status" value="1"/>
</dbReference>
<proteinExistence type="predicted"/>
<organism evidence="5 6">
    <name type="scientific">Fodinibius salsisoli</name>
    <dbReference type="NCBI Taxonomy" id="2820877"/>
    <lineage>
        <taxon>Bacteria</taxon>
        <taxon>Pseudomonadati</taxon>
        <taxon>Balneolota</taxon>
        <taxon>Balneolia</taxon>
        <taxon>Balneolales</taxon>
        <taxon>Balneolaceae</taxon>
        <taxon>Fodinibius</taxon>
    </lineage>
</organism>
<dbReference type="InterPro" id="IPR052743">
    <property type="entry name" value="Glutaminase_GtaA"/>
</dbReference>
<dbReference type="InterPro" id="IPR032514">
    <property type="entry name" value="GtaA_central"/>
</dbReference>